<reference evidence="2 3" key="1">
    <citation type="submission" date="2015-03" db="EMBL/GenBank/DDBJ databases">
        <title>RNA-seq based gene annotation and comparative genomics of four Zymoseptoria species reveal species-specific pathogenicity related genes and transposable element activity.</title>
        <authorList>
            <person name="Grandaubert J."/>
            <person name="Bhattacharyya A."/>
            <person name="Stukenbrock E.H."/>
        </authorList>
    </citation>
    <scope>NUCLEOTIDE SEQUENCE [LARGE SCALE GENOMIC DNA]</scope>
    <source>
        <strain evidence="2 3">Zb18110</strain>
    </source>
</reference>
<sequence length="311" mass="35392">MLRTQGEEQQTVSSRPRLSRNHRHRALSPNSTLNTAIVTESATASGPLFHLHQELRDMIFDMVAAEDEAVYCHTKRAPMTFCGLILLDRRSSREFKTSLYQRRDQFKNHRITVDFKLPASYFPQQLPMVDFTLPACAAGLHLSLSIDKNGIFSKADDHIDPYSFGADEYSHLRIFARTIKAALNRPKLENLLFEVAISDPSVTGQWKSRHIYAAKVVYGQVMKDLDTIVHDKSRTHVALIMHDSTGFLARRRGNSAAKLRRGPLWTRNHQLKKGVVTLLDNFQAIDRIQRALQDTPSMKKVEKHGSDTDSE</sequence>
<feature type="compositionally biased region" description="Basic residues" evidence="1">
    <location>
        <begin position="17"/>
        <end position="26"/>
    </location>
</feature>
<keyword evidence="3" id="KW-1185">Reference proteome</keyword>
<accession>A0A0F4GY50</accession>
<organism evidence="2 3">
    <name type="scientific">Zymoseptoria brevis</name>
    <dbReference type="NCBI Taxonomy" id="1047168"/>
    <lineage>
        <taxon>Eukaryota</taxon>
        <taxon>Fungi</taxon>
        <taxon>Dikarya</taxon>
        <taxon>Ascomycota</taxon>
        <taxon>Pezizomycotina</taxon>
        <taxon>Dothideomycetes</taxon>
        <taxon>Dothideomycetidae</taxon>
        <taxon>Mycosphaerellales</taxon>
        <taxon>Mycosphaerellaceae</taxon>
        <taxon>Zymoseptoria</taxon>
    </lineage>
</organism>
<feature type="compositionally biased region" description="Polar residues" evidence="1">
    <location>
        <begin position="7"/>
        <end position="16"/>
    </location>
</feature>
<protein>
    <submittedName>
        <fullName evidence="2">Uncharacterized protein</fullName>
    </submittedName>
</protein>
<dbReference type="Proteomes" id="UP000033647">
    <property type="component" value="Unassembled WGS sequence"/>
</dbReference>
<evidence type="ECO:0000256" key="1">
    <source>
        <dbReference type="SAM" id="MobiDB-lite"/>
    </source>
</evidence>
<proteinExistence type="predicted"/>
<dbReference type="OrthoDB" id="3655280at2759"/>
<feature type="region of interest" description="Disordered" evidence="1">
    <location>
        <begin position="1"/>
        <end position="31"/>
    </location>
</feature>
<name>A0A0F4GY50_9PEZI</name>
<comment type="caution">
    <text evidence="2">The sequence shown here is derived from an EMBL/GenBank/DDBJ whole genome shotgun (WGS) entry which is preliminary data.</text>
</comment>
<dbReference type="EMBL" id="LAFY01000083">
    <property type="protein sequence ID" value="KJY02179.1"/>
    <property type="molecule type" value="Genomic_DNA"/>
</dbReference>
<dbReference type="AlphaFoldDB" id="A0A0F4GY50"/>
<evidence type="ECO:0000313" key="3">
    <source>
        <dbReference type="Proteomes" id="UP000033647"/>
    </source>
</evidence>
<gene>
    <name evidence="2" type="ORF">TI39_contig86g00004</name>
</gene>
<evidence type="ECO:0000313" key="2">
    <source>
        <dbReference type="EMBL" id="KJY02179.1"/>
    </source>
</evidence>